<dbReference type="PANTHER" id="PTHR31609:SF1">
    <property type="entry name" value="CARBOHYDRATE DEACETYLASE"/>
    <property type="match status" value="1"/>
</dbReference>
<evidence type="ECO:0000313" key="7">
    <source>
        <dbReference type="Proteomes" id="UP000829517"/>
    </source>
</evidence>
<sequence length="290" mass="33216">MKKIIEALGFSETDKLLIIHADDAGLCFAENQATKLALEEGIVNSTSIMMPCPWAYEMVMYAKENPQFDYGIHLTLTCEWKNYKFGPVLSPKEVPSLVDENGYFYPKRAMVKQNAVPSEVKKELKAQIELAISLGVKPTHLDSHMFCLGLTEAIINVYRELGKEYNIPVFLSKQLLGDFNMNTEKYVLESDFTIENVFTGTWSWFEGEGLKAYYDHAINSLQPGFNIILIHPAFNDSEMQGVAFEHPNFGAEWRQEDFDYFTKEKTRALLEKKNVKLVNWKDINNALQDL</sequence>
<protein>
    <submittedName>
        <fullName evidence="6">Polysaccharide deacetylase family protein</fullName>
    </submittedName>
</protein>
<evidence type="ECO:0000256" key="4">
    <source>
        <dbReference type="ARBA" id="ARBA00022842"/>
    </source>
</evidence>
<dbReference type="Gene3D" id="3.20.20.370">
    <property type="entry name" value="Glycoside hydrolase/deacetylase"/>
    <property type="match status" value="1"/>
</dbReference>
<dbReference type="EMBL" id="JAETXX010000001">
    <property type="protein sequence ID" value="MCF8713322.1"/>
    <property type="molecule type" value="Genomic_DNA"/>
</dbReference>
<comment type="cofactor">
    <cofactor evidence="1">
        <name>Mg(2+)</name>
        <dbReference type="ChEBI" id="CHEBI:18420"/>
    </cofactor>
</comment>
<evidence type="ECO:0000256" key="3">
    <source>
        <dbReference type="ARBA" id="ARBA00022801"/>
    </source>
</evidence>
<dbReference type="SUPFAM" id="SSF88713">
    <property type="entry name" value="Glycoside hydrolase/deacetylase"/>
    <property type="match status" value="1"/>
</dbReference>
<organism evidence="6 7">
    <name type="scientific">Joostella atrarenae</name>
    <dbReference type="NCBI Taxonomy" id="679257"/>
    <lineage>
        <taxon>Bacteria</taxon>
        <taxon>Pseudomonadati</taxon>
        <taxon>Bacteroidota</taxon>
        <taxon>Flavobacteriia</taxon>
        <taxon>Flavobacteriales</taxon>
        <taxon>Flavobacteriaceae</taxon>
        <taxon>Joostella</taxon>
    </lineage>
</organism>
<evidence type="ECO:0000256" key="5">
    <source>
        <dbReference type="ARBA" id="ARBA00023277"/>
    </source>
</evidence>
<name>A0ABS9IYS3_9FLAO</name>
<comment type="caution">
    <text evidence="6">The sequence shown here is derived from an EMBL/GenBank/DDBJ whole genome shotgun (WGS) entry which is preliminary data.</text>
</comment>
<accession>A0ABS9IYS3</accession>
<keyword evidence="7" id="KW-1185">Reference proteome</keyword>
<evidence type="ECO:0000313" key="6">
    <source>
        <dbReference type="EMBL" id="MCF8713322.1"/>
    </source>
</evidence>
<dbReference type="CDD" id="cd10802">
    <property type="entry name" value="YdjC_TTHB029_like"/>
    <property type="match status" value="1"/>
</dbReference>
<evidence type="ECO:0000256" key="1">
    <source>
        <dbReference type="ARBA" id="ARBA00001946"/>
    </source>
</evidence>
<keyword evidence="4" id="KW-0460">Magnesium</keyword>
<evidence type="ECO:0000256" key="2">
    <source>
        <dbReference type="ARBA" id="ARBA00022723"/>
    </source>
</evidence>
<keyword evidence="5" id="KW-0119">Carbohydrate metabolism</keyword>
<reference evidence="6 7" key="1">
    <citation type="submission" date="2021-01" db="EMBL/GenBank/DDBJ databases">
        <title>Genome sequencing of Joostella atrarenae M1-2 (= KCTC 23194).</title>
        <authorList>
            <person name="Zakaria M.R."/>
            <person name="Lam M.Q."/>
            <person name="Chong C.S."/>
        </authorList>
    </citation>
    <scope>NUCLEOTIDE SEQUENCE [LARGE SCALE GENOMIC DNA]</scope>
    <source>
        <strain evidence="6 7">M1-2</strain>
    </source>
</reference>
<dbReference type="Pfam" id="PF04794">
    <property type="entry name" value="YdjC"/>
    <property type="match status" value="1"/>
</dbReference>
<proteinExistence type="predicted"/>
<dbReference type="PANTHER" id="PTHR31609">
    <property type="entry name" value="YDJC DEACETYLASE FAMILY MEMBER"/>
    <property type="match status" value="1"/>
</dbReference>
<dbReference type="InterPro" id="IPR006879">
    <property type="entry name" value="YdjC-like"/>
</dbReference>
<dbReference type="Proteomes" id="UP000829517">
    <property type="component" value="Unassembled WGS sequence"/>
</dbReference>
<dbReference type="InterPro" id="IPR011330">
    <property type="entry name" value="Glyco_hydro/deAcase_b/a-brl"/>
</dbReference>
<keyword evidence="2" id="KW-0479">Metal-binding</keyword>
<keyword evidence="3" id="KW-0378">Hydrolase</keyword>
<gene>
    <name evidence="6" type="ORF">JM658_00635</name>
</gene>
<dbReference type="RefSeq" id="WP_236957296.1">
    <property type="nucleotide sequence ID" value="NZ_JAETXX010000001.1"/>
</dbReference>